<feature type="signal peptide" evidence="1">
    <location>
        <begin position="1"/>
        <end position="23"/>
    </location>
</feature>
<evidence type="ECO:0000256" key="1">
    <source>
        <dbReference type="SAM" id="SignalP"/>
    </source>
</evidence>
<dbReference type="PANTHER" id="PTHR38593:SF1">
    <property type="entry name" value="BLR2558 PROTEIN"/>
    <property type="match status" value="1"/>
</dbReference>
<proteinExistence type="predicted"/>
<accession>A0A8E4ENV6</accession>
<dbReference type="AlphaFoldDB" id="A0A8E4ENV6"/>
<reference evidence="4 5" key="1">
    <citation type="submission" date="2020-07" db="EMBL/GenBank/DDBJ databases">
        <authorList>
            <person name="Teixeira M."/>
        </authorList>
    </citation>
    <scope>NUCLEOTIDE SEQUENCE [LARGE SCALE GENOMIC DNA]</scope>
    <source>
        <strain evidence="4">1</strain>
        <strain evidence="3">Xanthomonas sp. CPBF 367</strain>
    </source>
</reference>
<dbReference type="Pfam" id="PF13628">
    <property type="entry name" value="DUF4142"/>
    <property type="match status" value="1"/>
</dbReference>
<sequence length="192" mass="20323">MKARHPMFAALALYLGVTVAAHAQTATQADMPAAPRQQAANSMPSAKEREALGTLSAINTSEINAANLALQKQVQGGVRDYAMQMVKEHTENNQKLAKWSPDVSAASAKAQMSKGKTELATLQKLDAKAFEAAYVTAMVKDHTDALSALDKQLIPAAKTPQVLTHLQTTRSHVADHLAAAKALQAGTKGTGR</sequence>
<evidence type="ECO:0000313" key="5">
    <source>
        <dbReference type="Proteomes" id="UP000515493"/>
    </source>
</evidence>
<dbReference type="InterPro" id="IPR025419">
    <property type="entry name" value="DUF4142"/>
</dbReference>
<keyword evidence="1" id="KW-0732">Signal</keyword>
<dbReference type="PANTHER" id="PTHR38593">
    <property type="entry name" value="BLR2558 PROTEIN"/>
    <property type="match status" value="1"/>
</dbReference>
<dbReference type="KEGG" id="xeu:XSP_002117"/>
<evidence type="ECO:0000259" key="2">
    <source>
        <dbReference type="Pfam" id="PF13628"/>
    </source>
</evidence>
<dbReference type="InterPro" id="IPR012347">
    <property type="entry name" value="Ferritin-like"/>
</dbReference>
<dbReference type="GeneID" id="79389431"/>
<dbReference type="RefSeq" id="WP_119131990.1">
    <property type="nucleotide sequence ID" value="NZ_LR861803.1"/>
</dbReference>
<gene>
    <name evidence="4" type="ORF">XSP_002117</name>
</gene>
<dbReference type="EMBL" id="LR824641">
    <property type="protein sequence ID" value="CAD0327130.1"/>
    <property type="molecule type" value="Genomic_DNA"/>
</dbReference>
<name>A0A8E4ENV6_9XANT</name>
<dbReference type="Proteomes" id="UP000515493">
    <property type="component" value="Chromosome"/>
</dbReference>
<dbReference type="Gene3D" id="1.20.1260.10">
    <property type="match status" value="1"/>
</dbReference>
<evidence type="ECO:0000313" key="4">
    <source>
        <dbReference type="EMBL" id="CAD1791927.1"/>
    </source>
</evidence>
<protein>
    <submittedName>
        <fullName evidence="4">DUF4142 domain-containing protein</fullName>
    </submittedName>
</protein>
<feature type="domain" description="DUF4142" evidence="2">
    <location>
        <begin position="48"/>
        <end position="183"/>
    </location>
</feature>
<dbReference type="EMBL" id="LR861803">
    <property type="protein sequence ID" value="CAD1791927.1"/>
    <property type="molecule type" value="Genomic_DNA"/>
</dbReference>
<organism evidence="4 5">
    <name type="scientific">Xanthomonas euroxanthea</name>
    <dbReference type="NCBI Taxonomy" id="2259622"/>
    <lineage>
        <taxon>Bacteria</taxon>
        <taxon>Pseudomonadati</taxon>
        <taxon>Pseudomonadota</taxon>
        <taxon>Gammaproteobacteria</taxon>
        <taxon>Lysobacterales</taxon>
        <taxon>Lysobacteraceae</taxon>
        <taxon>Xanthomonas</taxon>
    </lineage>
</organism>
<evidence type="ECO:0000313" key="3">
    <source>
        <dbReference type="EMBL" id="CAD0327130.1"/>
    </source>
</evidence>
<feature type="chain" id="PRO_5033673707" evidence="1">
    <location>
        <begin position="24"/>
        <end position="192"/>
    </location>
</feature>